<dbReference type="PANTHER" id="PTHR46613:SF1">
    <property type="entry name" value="RADIAL SPOKE HEAD 10 HOMOLOG B-RELATED"/>
    <property type="match status" value="1"/>
</dbReference>
<reference evidence="10 11" key="1">
    <citation type="submission" date="2019-08" db="EMBL/GenBank/DDBJ databases">
        <authorList>
            <person name="Alioto T."/>
            <person name="Alioto T."/>
            <person name="Gomez Garrido J."/>
        </authorList>
    </citation>
    <scope>NUCLEOTIDE SEQUENCE [LARGE SCALE GENOMIC DNA]</scope>
</reference>
<evidence type="ECO:0000256" key="6">
    <source>
        <dbReference type="ARBA" id="ARBA00023069"/>
    </source>
</evidence>
<dbReference type="SMART" id="SM00698">
    <property type="entry name" value="MORN"/>
    <property type="match status" value="7"/>
</dbReference>
<dbReference type="Gene3D" id="2.20.110.10">
    <property type="entry name" value="Histone H3 K4-specific methyltransferase SET7/9 N-terminal domain"/>
    <property type="match status" value="2"/>
</dbReference>
<dbReference type="GO" id="GO:0031514">
    <property type="term" value="C:motile cilium"/>
    <property type="evidence" value="ECO:0007669"/>
    <property type="project" value="UniProtKB-SubCell"/>
</dbReference>
<dbReference type="PANTHER" id="PTHR46613">
    <property type="entry name" value="RADIAL SPOKE HEAD 10 HOMOLOG B-RELATED"/>
    <property type="match status" value="1"/>
</dbReference>
<evidence type="ECO:0000256" key="3">
    <source>
        <dbReference type="ARBA" id="ARBA00022490"/>
    </source>
</evidence>
<sequence length="657" mass="72305">MSSGDISTSYVTAVEETGAELPSEKSGGRLEKMVRIAYDSGNVFEGTLSSRWIAQGTGSLFLSDGGITYEGQFNDGLPEGTGIVKWPDGSWYKGEFRRGLRHGYGLHVSCENGRRSYSGQWTDSKRNGPGHTSCRAGESDGALNYVGDWVDGRPHGRGSCDWSDGTRYVGDWVDSLPHGRGKVVWSNDNVYEGEFVSGLMDGTGTYEWSSNPRDGHRLIVSSCDRYIGQWSRSKRHGAGLFYSTDTGQTVHGHWTDGVLDGPCDIVLSTGRRPLYTNLTFRHNVLYGTQLPPPAVVRRNPSGPPSPAAQRGRQPTVAKRKQMRPEPAVETGYDLSGHVQRIAAKCAKGAKEISLRVTTSTTTVTVGSEPELQAAQLALNSYLDRLRDLYGTFSVDCGGPAVAYRTLMTRLGFWRMLVDCGLHVRVSLADFDELLYENKDYAFESAHDPFETVHFWQFVHAVCELATIVCDIRDARAEDTGNGSLRGVWATAFRRLLAEYLKPDVVPVSFAAQVGNDAGERWMDSRKTVETMYDVYRTMGCSPPTARRLIQLYGPRLRVGGGEPLSMESAMPTVLDTVLSLGENQTEPVTLCETRESGTMTLFGCSTESVVALLAEACPRIVGQHGLLVNMETRLVFAEWYQFILLCVRDCCRGPVPV</sequence>
<proteinExistence type="predicted"/>
<dbReference type="Proteomes" id="UP000325440">
    <property type="component" value="Unassembled WGS sequence"/>
</dbReference>
<evidence type="ECO:0000256" key="8">
    <source>
        <dbReference type="ARBA" id="ARBA00023273"/>
    </source>
</evidence>
<comment type="subcellular location">
    <subcellularLocation>
        <location evidence="1">Cell projection</location>
        <location evidence="1">Cilium</location>
        <location evidence="1">Flagellum</location>
    </subcellularLocation>
    <subcellularLocation>
        <location evidence="2">Cytoplasm</location>
        <location evidence="2">Cytoskeleton</location>
        <location evidence="2">Cilium axoneme</location>
    </subcellularLocation>
</comment>
<evidence type="ECO:0000256" key="7">
    <source>
        <dbReference type="ARBA" id="ARBA00023212"/>
    </source>
</evidence>
<evidence type="ECO:0000256" key="5">
    <source>
        <dbReference type="ARBA" id="ARBA00022846"/>
    </source>
</evidence>
<keyword evidence="6" id="KW-0969">Cilium</keyword>
<evidence type="ECO:0000256" key="2">
    <source>
        <dbReference type="ARBA" id="ARBA00004430"/>
    </source>
</evidence>
<keyword evidence="8" id="KW-0966">Cell projection</keyword>
<evidence type="ECO:0000313" key="11">
    <source>
        <dbReference type="Proteomes" id="UP000325440"/>
    </source>
</evidence>
<evidence type="ECO:0000256" key="9">
    <source>
        <dbReference type="SAM" id="MobiDB-lite"/>
    </source>
</evidence>
<gene>
    <name evidence="10" type="ORF">CINCED_3A014416</name>
</gene>
<evidence type="ECO:0000256" key="4">
    <source>
        <dbReference type="ARBA" id="ARBA00022737"/>
    </source>
</evidence>
<evidence type="ECO:0000256" key="1">
    <source>
        <dbReference type="ARBA" id="ARBA00004230"/>
    </source>
</evidence>
<keyword evidence="3" id="KW-0963">Cytoplasm</keyword>
<dbReference type="SUPFAM" id="SSF82185">
    <property type="entry name" value="Histone H3 K4-specific methyltransferase SET7/9 N-terminal domain"/>
    <property type="match status" value="3"/>
</dbReference>
<keyword evidence="7" id="KW-0206">Cytoskeleton</keyword>
<feature type="region of interest" description="Disordered" evidence="9">
    <location>
        <begin position="291"/>
        <end position="328"/>
    </location>
</feature>
<dbReference type="GO" id="GO:0005930">
    <property type="term" value="C:axoneme"/>
    <property type="evidence" value="ECO:0007669"/>
    <property type="project" value="UniProtKB-SubCell"/>
</dbReference>
<keyword evidence="11" id="KW-1185">Reference proteome</keyword>
<keyword evidence="5" id="KW-0282">Flagellum</keyword>
<protein>
    <submittedName>
        <fullName evidence="10">MORN motif</fullName>
    </submittedName>
</protein>
<dbReference type="AlphaFoldDB" id="A0A5E4LYE1"/>
<accession>A0A5E4LYE1</accession>
<dbReference type="EMBL" id="CABPRJ010000001">
    <property type="protein sequence ID" value="VVC24206.1"/>
    <property type="molecule type" value="Genomic_DNA"/>
</dbReference>
<keyword evidence="4" id="KW-0677">Repeat</keyword>
<dbReference type="InterPro" id="IPR003409">
    <property type="entry name" value="MORN"/>
</dbReference>
<evidence type="ECO:0000313" key="10">
    <source>
        <dbReference type="EMBL" id="VVC24206.1"/>
    </source>
</evidence>
<dbReference type="OrthoDB" id="294378at2759"/>
<dbReference type="Pfam" id="PF02493">
    <property type="entry name" value="MORN"/>
    <property type="match status" value="7"/>
</dbReference>
<name>A0A5E4LYE1_9HEMI</name>
<organism evidence="10 11">
    <name type="scientific">Cinara cedri</name>
    <dbReference type="NCBI Taxonomy" id="506608"/>
    <lineage>
        <taxon>Eukaryota</taxon>
        <taxon>Metazoa</taxon>
        <taxon>Ecdysozoa</taxon>
        <taxon>Arthropoda</taxon>
        <taxon>Hexapoda</taxon>
        <taxon>Insecta</taxon>
        <taxon>Pterygota</taxon>
        <taxon>Neoptera</taxon>
        <taxon>Paraneoptera</taxon>
        <taxon>Hemiptera</taxon>
        <taxon>Sternorrhyncha</taxon>
        <taxon>Aphidomorpha</taxon>
        <taxon>Aphidoidea</taxon>
        <taxon>Aphididae</taxon>
        <taxon>Lachninae</taxon>
        <taxon>Cinara</taxon>
    </lineage>
</organism>